<gene>
    <name evidence="2" type="ORF">EAH_00020170</name>
</gene>
<evidence type="ECO:0000313" key="2">
    <source>
        <dbReference type="EMBL" id="CDI76875.1"/>
    </source>
</evidence>
<dbReference type="OrthoDB" id="346839at2759"/>
<dbReference type="GeneID" id="25270087"/>
<dbReference type="AlphaFoldDB" id="U6G9R2"/>
<dbReference type="VEuPathDB" id="ToxoDB:EAH_00020170"/>
<dbReference type="OMA" id="MEYDEQV"/>
<sequence>MEYDEQVSARLDMSLDEIIGQEQQDGSSHLKKRKAKSGPSGSSSLPPPTTQASLYRAPPAIQTEYAVRSAASFAPAAGAANSVSGPAPAGRPFPVVVRGPPGRLPPPPPYAVGRPPFPVPLGHPRTDARWPRPRHLGGGYLVAPNGVRPPPPPLAVAPSGRPSLPVWKRSRHADEVEGQNGHHSPHVPMSFSVGLPAFGSLRSPQLLNDPSGPVPKPLPYGYGTRCPPTEYYESAYRRDAAGEHGQGYAASQEELVAAPARHGHSDDPEVVWSRQTTPDQSSATPGLRGLPIREATAPTGGPSACLPQRREFTVIVSNVSSSVHSGVGLHSDGFVNQVPKDLPAVEIQEAFSCMGTVLRTDIMLNSKVGLFSCQDTSCYSQTGCSGQEGFG</sequence>
<feature type="region of interest" description="Disordered" evidence="1">
    <location>
        <begin position="262"/>
        <end position="291"/>
    </location>
</feature>
<organism evidence="2 3">
    <name type="scientific">Eimeria acervulina</name>
    <name type="common">Coccidian parasite</name>
    <dbReference type="NCBI Taxonomy" id="5801"/>
    <lineage>
        <taxon>Eukaryota</taxon>
        <taxon>Sar</taxon>
        <taxon>Alveolata</taxon>
        <taxon>Apicomplexa</taxon>
        <taxon>Conoidasida</taxon>
        <taxon>Coccidia</taxon>
        <taxon>Eucoccidiorida</taxon>
        <taxon>Eimeriorina</taxon>
        <taxon>Eimeriidae</taxon>
        <taxon>Eimeria</taxon>
    </lineage>
</organism>
<feature type="compositionally biased region" description="Polar residues" evidence="1">
    <location>
        <begin position="273"/>
        <end position="284"/>
    </location>
</feature>
<reference evidence="2" key="1">
    <citation type="submission" date="2013-10" db="EMBL/GenBank/DDBJ databases">
        <title>Genomic analysis of the causative agents of coccidiosis in chickens.</title>
        <authorList>
            <person name="Reid A.J."/>
            <person name="Blake D."/>
            <person name="Billington K."/>
            <person name="Browne H."/>
            <person name="Dunn M."/>
            <person name="Hung S."/>
            <person name="Kawahara F."/>
            <person name="Miranda-Saavedra D."/>
            <person name="Mourier T."/>
            <person name="Nagra H."/>
            <person name="Otto T.D."/>
            <person name="Rawlings N."/>
            <person name="Sanchez A."/>
            <person name="Sanders M."/>
            <person name="Subramaniam C."/>
            <person name="Tay Y."/>
            <person name="Dear P."/>
            <person name="Doerig C."/>
            <person name="Gruber A."/>
            <person name="Parkinson J."/>
            <person name="Shirley M."/>
            <person name="Wan K.L."/>
            <person name="Berriman M."/>
            <person name="Tomley F."/>
            <person name="Pain A."/>
        </authorList>
    </citation>
    <scope>NUCLEOTIDE SEQUENCE [LARGE SCALE GENOMIC DNA]</scope>
    <source>
        <strain evidence="2">Houghton</strain>
    </source>
</reference>
<dbReference type="EMBL" id="HG670482">
    <property type="protein sequence ID" value="CDI76875.1"/>
    <property type="molecule type" value="Genomic_DNA"/>
</dbReference>
<proteinExistence type="predicted"/>
<name>U6G9R2_EIMAC</name>
<accession>U6G9R2</accession>
<protein>
    <submittedName>
        <fullName evidence="2">RNA binding motif-containing protein, putative</fullName>
    </submittedName>
</protein>
<evidence type="ECO:0000256" key="1">
    <source>
        <dbReference type="SAM" id="MobiDB-lite"/>
    </source>
</evidence>
<dbReference type="Proteomes" id="UP000018050">
    <property type="component" value="Unassembled WGS sequence"/>
</dbReference>
<reference evidence="2" key="2">
    <citation type="submission" date="2013-10" db="EMBL/GenBank/DDBJ databases">
        <authorList>
            <person name="Aslett M."/>
        </authorList>
    </citation>
    <scope>NUCLEOTIDE SEQUENCE [LARGE SCALE GENOMIC DNA]</scope>
    <source>
        <strain evidence="2">Houghton</strain>
    </source>
</reference>
<dbReference type="RefSeq" id="XP_013252656.1">
    <property type="nucleotide sequence ID" value="XM_013397202.1"/>
</dbReference>
<evidence type="ECO:0000313" key="3">
    <source>
        <dbReference type="Proteomes" id="UP000018050"/>
    </source>
</evidence>
<keyword evidence="3" id="KW-1185">Reference proteome</keyword>
<feature type="region of interest" description="Disordered" evidence="1">
    <location>
        <begin position="1"/>
        <end position="57"/>
    </location>
</feature>